<dbReference type="EMBL" id="BLXT01003971">
    <property type="protein sequence ID" value="GFO08587.1"/>
    <property type="molecule type" value="Genomic_DNA"/>
</dbReference>
<accession>A0AAV4AMV9</accession>
<proteinExistence type="predicted"/>
<keyword evidence="3" id="KW-1185">Reference proteome</keyword>
<dbReference type="Proteomes" id="UP000735302">
    <property type="component" value="Unassembled WGS sequence"/>
</dbReference>
<feature type="region of interest" description="Disordered" evidence="1">
    <location>
        <begin position="64"/>
        <end position="105"/>
    </location>
</feature>
<evidence type="ECO:0000313" key="3">
    <source>
        <dbReference type="Proteomes" id="UP000735302"/>
    </source>
</evidence>
<dbReference type="AlphaFoldDB" id="A0AAV4AMV9"/>
<comment type="caution">
    <text evidence="2">The sequence shown here is derived from an EMBL/GenBank/DDBJ whole genome shotgun (WGS) entry which is preliminary data.</text>
</comment>
<gene>
    <name evidence="2" type="ORF">PoB_003509200</name>
</gene>
<sequence>MATEELSVNATVLLSDFDSVGISRFALGQRDKACSTLPGIICYFPPRLARVLTTGVRWCSDVSRSHPEMRGIRRSQPNRAELDSSTLRQEQRPSLADDKLNTAYC</sequence>
<organism evidence="2 3">
    <name type="scientific">Plakobranchus ocellatus</name>
    <dbReference type="NCBI Taxonomy" id="259542"/>
    <lineage>
        <taxon>Eukaryota</taxon>
        <taxon>Metazoa</taxon>
        <taxon>Spiralia</taxon>
        <taxon>Lophotrochozoa</taxon>
        <taxon>Mollusca</taxon>
        <taxon>Gastropoda</taxon>
        <taxon>Heterobranchia</taxon>
        <taxon>Euthyneura</taxon>
        <taxon>Panpulmonata</taxon>
        <taxon>Sacoglossa</taxon>
        <taxon>Placobranchoidea</taxon>
        <taxon>Plakobranchidae</taxon>
        <taxon>Plakobranchus</taxon>
    </lineage>
</organism>
<protein>
    <submittedName>
        <fullName evidence="2">Uncharacterized protein</fullName>
    </submittedName>
</protein>
<feature type="compositionally biased region" description="Polar residues" evidence="1">
    <location>
        <begin position="75"/>
        <end position="88"/>
    </location>
</feature>
<evidence type="ECO:0000256" key="1">
    <source>
        <dbReference type="SAM" id="MobiDB-lite"/>
    </source>
</evidence>
<name>A0AAV4AMV9_9GAST</name>
<reference evidence="2 3" key="1">
    <citation type="journal article" date="2021" name="Elife">
        <title>Chloroplast acquisition without the gene transfer in kleptoplastic sea slugs, Plakobranchus ocellatus.</title>
        <authorList>
            <person name="Maeda T."/>
            <person name="Takahashi S."/>
            <person name="Yoshida T."/>
            <person name="Shimamura S."/>
            <person name="Takaki Y."/>
            <person name="Nagai Y."/>
            <person name="Toyoda A."/>
            <person name="Suzuki Y."/>
            <person name="Arimoto A."/>
            <person name="Ishii H."/>
            <person name="Satoh N."/>
            <person name="Nishiyama T."/>
            <person name="Hasebe M."/>
            <person name="Maruyama T."/>
            <person name="Minagawa J."/>
            <person name="Obokata J."/>
            <person name="Shigenobu S."/>
        </authorList>
    </citation>
    <scope>NUCLEOTIDE SEQUENCE [LARGE SCALE GENOMIC DNA]</scope>
</reference>
<feature type="compositionally biased region" description="Basic and acidic residues" evidence="1">
    <location>
        <begin position="89"/>
        <end position="105"/>
    </location>
</feature>
<evidence type="ECO:0000313" key="2">
    <source>
        <dbReference type="EMBL" id="GFO08587.1"/>
    </source>
</evidence>